<dbReference type="AlphaFoldDB" id="A0A975XYJ5"/>
<evidence type="ECO:0000313" key="3">
    <source>
        <dbReference type="Proteomes" id="UP000683575"/>
    </source>
</evidence>
<dbReference type="EMBL" id="CP077062">
    <property type="protein sequence ID" value="QWZ06425.1"/>
    <property type="molecule type" value="Genomic_DNA"/>
</dbReference>
<gene>
    <name evidence="2" type="ORF">KRR39_12545</name>
</gene>
<dbReference type="Pfam" id="PF04314">
    <property type="entry name" value="PCuAC"/>
    <property type="match status" value="1"/>
</dbReference>
<dbReference type="RefSeq" id="WP_216937338.1">
    <property type="nucleotide sequence ID" value="NZ_CP077062.1"/>
</dbReference>
<name>A0A975XYJ5_9ACTN</name>
<reference evidence="2" key="1">
    <citation type="submission" date="2021-06" db="EMBL/GenBank/DDBJ databases">
        <title>Complete genome sequence of Nocardioides sp. G188.</title>
        <authorList>
            <person name="Im W.-T."/>
        </authorList>
    </citation>
    <scope>NUCLEOTIDE SEQUENCE</scope>
    <source>
        <strain evidence="2">G188</strain>
    </source>
</reference>
<feature type="chain" id="PRO_5038954134" evidence="1">
    <location>
        <begin position="30"/>
        <end position="181"/>
    </location>
</feature>
<accession>A0A975XYJ5</accession>
<dbReference type="InterPro" id="IPR007410">
    <property type="entry name" value="LpqE-like"/>
</dbReference>
<evidence type="ECO:0000256" key="1">
    <source>
        <dbReference type="SAM" id="SignalP"/>
    </source>
</evidence>
<proteinExistence type="predicted"/>
<protein>
    <submittedName>
        <fullName evidence="2">Copper chaperone PCu(A)C</fullName>
    </submittedName>
</protein>
<dbReference type="Proteomes" id="UP000683575">
    <property type="component" value="Chromosome"/>
</dbReference>
<organism evidence="2 3">
    <name type="scientific">Nocardioides panacis</name>
    <dbReference type="NCBI Taxonomy" id="2849501"/>
    <lineage>
        <taxon>Bacteria</taxon>
        <taxon>Bacillati</taxon>
        <taxon>Actinomycetota</taxon>
        <taxon>Actinomycetes</taxon>
        <taxon>Propionibacteriales</taxon>
        <taxon>Nocardioidaceae</taxon>
        <taxon>Nocardioides</taxon>
    </lineage>
</organism>
<sequence length="181" mass="19238">MRSRLVAACLAVLLALVVGSCGESKPTHAELRAKRVDEPVRRDSVSARVGDVRLVGVHIERPAGVHAKGSNSPLLLTLANDGAPDHLVAVSSVDSRSVVQRTGHQPPAQRIGIRLSASGVVAMQHVDGLHLELVGLKRELRRRTFVPVTFRFEEAGPVTVEVFVSGSEHEVSPGPSSSDGQ</sequence>
<dbReference type="PROSITE" id="PS51257">
    <property type="entry name" value="PROKAR_LIPOPROTEIN"/>
    <property type="match status" value="1"/>
</dbReference>
<keyword evidence="1" id="KW-0732">Signal</keyword>
<keyword evidence="3" id="KW-1185">Reference proteome</keyword>
<evidence type="ECO:0000313" key="2">
    <source>
        <dbReference type="EMBL" id="QWZ06425.1"/>
    </source>
</evidence>
<feature type="signal peptide" evidence="1">
    <location>
        <begin position="1"/>
        <end position="29"/>
    </location>
</feature>
<dbReference type="KEGG" id="nps:KRR39_12545"/>